<protein>
    <submittedName>
        <fullName evidence="2">Uncharacterized protein</fullName>
    </submittedName>
</protein>
<feature type="transmembrane region" description="Helical" evidence="1">
    <location>
        <begin position="82"/>
        <end position="99"/>
    </location>
</feature>
<organism evidence="2 3">
    <name type="scientific">Rossellomorea pakistanensis</name>
    <dbReference type="NCBI Taxonomy" id="992288"/>
    <lineage>
        <taxon>Bacteria</taxon>
        <taxon>Bacillati</taxon>
        <taxon>Bacillota</taxon>
        <taxon>Bacilli</taxon>
        <taxon>Bacillales</taxon>
        <taxon>Bacillaceae</taxon>
        <taxon>Rossellomorea</taxon>
    </lineage>
</organism>
<proteinExistence type="predicted"/>
<name>A0ABS2NI71_9BACI</name>
<evidence type="ECO:0000313" key="3">
    <source>
        <dbReference type="Proteomes" id="UP001646157"/>
    </source>
</evidence>
<sequence length="105" mass="12163">MKLLVLSFVLPIFLVIIVSWFTGNKNFFGGPNDDERKRTIKQKSVAQSWTTLLIFLVVNFLHDFFKLGDERLAAISLPYPELLYLMILVVSYFIFLTINNKKMSA</sequence>
<dbReference type="RefSeq" id="WP_205174676.1">
    <property type="nucleotide sequence ID" value="NZ_JAFBDZ010000004.1"/>
</dbReference>
<feature type="transmembrane region" description="Helical" evidence="1">
    <location>
        <begin position="6"/>
        <end position="23"/>
    </location>
</feature>
<keyword evidence="3" id="KW-1185">Reference proteome</keyword>
<feature type="transmembrane region" description="Helical" evidence="1">
    <location>
        <begin position="44"/>
        <end position="62"/>
    </location>
</feature>
<evidence type="ECO:0000313" key="2">
    <source>
        <dbReference type="EMBL" id="MBM7587525.1"/>
    </source>
</evidence>
<gene>
    <name evidence="2" type="ORF">JOC86_004098</name>
</gene>
<evidence type="ECO:0000256" key="1">
    <source>
        <dbReference type="SAM" id="Phobius"/>
    </source>
</evidence>
<comment type="caution">
    <text evidence="2">The sequence shown here is derived from an EMBL/GenBank/DDBJ whole genome shotgun (WGS) entry which is preliminary data.</text>
</comment>
<keyword evidence="1" id="KW-1133">Transmembrane helix</keyword>
<dbReference type="Proteomes" id="UP001646157">
    <property type="component" value="Unassembled WGS sequence"/>
</dbReference>
<keyword evidence="1" id="KW-0472">Membrane</keyword>
<accession>A0ABS2NI71</accession>
<reference evidence="2 3" key="1">
    <citation type="submission" date="2021-01" db="EMBL/GenBank/DDBJ databases">
        <title>Genomic Encyclopedia of Type Strains, Phase IV (KMG-IV): sequencing the most valuable type-strain genomes for metagenomic binning, comparative biology and taxonomic classification.</title>
        <authorList>
            <person name="Goeker M."/>
        </authorList>
    </citation>
    <scope>NUCLEOTIDE SEQUENCE [LARGE SCALE GENOMIC DNA]</scope>
    <source>
        <strain evidence="2 3">DSM 24834</strain>
    </source>
</reference>
<keyword evidence="1" id="KW-0812">Transmembrane</keyword>
<dbReference type="EMBL" id="JAFBDZ010000004">
    <property type="protein sequence ID" value="MBM7587525.1"/>
    <property type="molecule type" value="Genomic_DNA"/>
</dbReference>